<dbReference type="GO" id="GO:0003677">
    <property type="term" value="F:DNA binding"/>
    <property type="evidence" value="ECO:0007669"/>
    <property type="project" value="InterPro"/>
</dbReference>
<evidence type="ECO:0000256" key="14">
    <source>
        <dbReference type="ARBA" id="ARBA00023242"/>
    </source>
</evidence>
<keyword evidence="8" id="KW-0378">Hydrolase</keyword>
<evidence type="ECO:0000256" key="20">
    <source>
        <dbReference type="ARBA" id="ARBA00045702"/>
    </source>
</evidence>
<keyword evidence="7" id="KW-0547">Nucleotide-binding</keyword>
<evidence type="ECO:0000256" key="23">
    <source>
        <dbReference type="SAM" id="MobiDB-lite"/>
    </source>
</evidence>
<evidence type="ECO:0000256" key="8">
    <source>
        <dbReference type="ARBA" id="ARBA00022801"/>
    </source>
</evidence>
<keyword evidence="12" id="KW-0411">Iron-sulfur</keyword>
<gene>
    <name evidence="26" type="ORF">E1B28_012259</name>
</gene>
<evidence type="ECO:0000256" key="12">
    <source>
        <dbReference type="ARBA" id="ARBA00023014"/>
    </source>
</evidence>
<comment type="subcellular location">
    <subcellularLocation>
        <location evidence="2">Nucleus</location>
    </subcellularLocation>
</comment>
<evidence type="ECO:0000259" key="25">
    <source>
        <dbReference type="PROSITE" id="PS51193"/>
    </source>
</evidence>
<evidence type="ECO:0000256" key="6">
    <source>
        <dbReference type="ARBA" id="ARBA00022723"/>
    </source>
</evidence>
<keyword evidence="6" id="KW-0479">Metal-binding</keyword>
<dbReference type="Pfam" id="PF13307">
    <property type="entry name" value="Helicase_C_2"/>
    <property type="match status" value="1"/>
</dbReference>
<dbReference type="PANTHER" id="PTHR11472:SF41">
    <property type="entry name" value="ATP-DEPENDENT DNA HELICASE DDX11-RELATED"/>
    <property type="match status" value="1"/>
</dbReference>
<dbReference type="GO" id="GO:0006139">
    <property type="term" value="P:nucleobase-containing compound metabolic process"/>
    <property type="evidence" value="ECO:0007669"/>
    <property type="project" value="InterPro"/>
</dbReference>
<reference evidence="26" key="1">
    <citation type="journal article" date="2021" name="Genome Biol. Evol.">
        <title>The assembled and annotated genome of the fairy-ring fungus Marasmius oreades.</title>
        <authorList>
            <person name="Hiltunen M."/>
            <person name="Ament-Velasquez S.L."/>
            <person name="Johannesson H."/>
        </authorList>
    </citation>
    <scope>NUCLEOTIDE SEQUENCE</scope>
    <source>
        <strain evidence="26">03SP1</strain>
    </source>
</reference>
<evidence type="ECO:0000256" key="15">
    <source>
        <dbReference type="ARBA" id="ARBA00023306"/>
    </source>
</evidence>
<evidence type="ECO:0000256" key="24">
    <source>
        <dbReference type="SAM" id="SignalP"/>
    </source>
</evidence>
<feature type="chain" id="PRO_5040256706" description="ATP-dependent DNA helicase CHL1" evidence="24">
    <location>
        <begin position="23"/>
        <end position="875"/>
    </location>
</feature>
<keyword evidence="27" id="KW-1185">Reference proteome</keyword>
<evidence type="ECO:0000256" key="16">
    <source>
        <dbReference type="ARBA" id="ARBA00029709"/>
    </source>
</evidence>
<keyword evidence="24" id="KW-0732">Signal</keyword>
<dbReference type="InterPro" id="IPR013020">
    <property type="entry name" value="Rad3/Chl1-like"/>
</dbReference>
<keyword evidence="11" id="KW-0408">Iron</keyword>
<dbReference type="PROSITE" id="PS51193">
    <property type="entry name" value="HELICASE_ATP_BIND_2"/>
    <property type="match status" value="1"/>
</dbReference>
<dbReference type="AlphaFoldDB" id="A0A9P7RR96"/>
<dbReference type="PANTHER" id="PTHR11472">
    <property type="entry name" value="DNA REPAIR DEAD HELICASE RAD3/XP-D SUBFAMILY MEMBER"/>
    <property type="match status" value="1"/>
</dbReference>
<dbReference type="InterPro" id="IPR045028">
    <property type="entry name" value="DinG/Rad3-like"/>
</dbReference>
<protein>
    <recommendedName>
        <fullName evidence="5">ATP-dependent DNA helicase CHL1</fullName>
        <ecNumber evidence="17">5.6.2.3</ecNumber>
    </recommendedName>
    <alternativeName>
        <fullName evidence="4">ATP-dependent DNA helicase chl1</fullName>
    </alternativeName>
    <alternativeName>
        <fullName evidence="16">Chromosome loss protein 1</fullName>
    </alternativeName>
    <alternativeName>
        <fullName evidence="18 19">DNA 5'-3' helicase CHL1</fullName>
    </alternativeName>
</protein>
<evidence type="ECO:0000256" key="1">
    <source>
        <dbReference type="ARBA" id="ARBA00001966"/>
    </source>
</evidence>
<proteinExistence type="inferred from homology"/>
<evidence type="ECO:0000256" key="9">
    <source>
        <dbReference type="ARBA" id="ARBA00022806"/>
    </source>
</evidence>
<dbReference type="GO" id="GO:0016818">
    <property type="term" value="F:hydrolase activity, acting on acid anhydrides, in phosphorus-containing anhydrides"/>
    <property type="evidence" value="ECO:0007669"/>
    <property type="project" value="InterPro"/>
</dbReference>
<dbReference type="InterPro" id="IPR006555">
    <property type="entry name" value="ATP-dep_Helicase_C"/>
</dbReference>
<evidence type="ECO:0000256" key="18">
    <source>
        <dbReference type="ARBA" id="ARBA00044998"/>
    </source>
</evidence>
<sequence>MFRSSYHPFITIYLSIMSLALSTPDDFPAFPYSPPYPIQADMMRHLYTAIEKRQVAIVESPTGTGKTLSLLCASMTWLCDEKDRAKRGKLNELDVGTSSSSGEDWVIEQTRERIRRDLEDEEQEYEARLADARKREKALRAKLSARVTKKPRLSESNPVSTVDDDDDFLPEDIDDQEDNISPAVRALMAKLDNRPQQPSDTPTCTKVYYASRTHSQLTQVLPELQRLNLRHVSHFPPPEDSPGRTATKRKFHENGGENEPPARTVALGSRKHLCINEDLRSRAADLDEACRELLGETTARRCPHLPSVMDDHLMNEFRDQILASPKDIEDLANAGRLSNVCPYFGSRRAIRQAELVTLPYNLLLQKSSREALGIDLTNQVVIIDEAHNLISTLLSLSTTRLTFRTLQTSLYQVGIYVSKFRNRLSPQNLLHLKKLAVFLDSLKRYVVEWQQQAINQPQKAEVLTAAELLERLGKRVVGLNMLAIEKYLKASKIARKIAGYAERQAEKELGDGGSSSRNRRSRKGAVPPLHAIEDLLLSIAGAAEDGRISLALDGPKGQEEAVIKYQLLNPAPHFREVVDEARSVILAGGTMSPMADIVNQLFSHVPPERITTFSCGHIIPSANLLTLAVMKGPRGNELEYKASRQTDPSAIDELGQIILNFSHQIPAGMVVFFPSYAFLNRCRETWQTNKILDKFASKKRVFFEPDDNTHVESVLQQYSVAARSPPTESKVKGALLFAVVGAKLSEGLNFSDDLARAVIIVGLPFANLGSAELQERMKYVKRLEEKTGPPTRLPGVKDAAAELYENMCMNAVNQSIGRAIRHKGDWAALLLLDKRYATASISKKLPGWISGELKVAQTFGQAVKELGTFYRNKKQ</sequence>
<evidence type="ECO:0000256" key="13">
    <source>
        <dbReference type="ARBA" id="ARBA00023235"/>
    </source>
</evidence>
<evidence type="ECO:0000256" key="22">
    <source>
        <dbReference type="SAM" id="Coils"/>
    </source>
</evidence>
<keyword evidence="15" id="KW-0131">Cell cycle</keyword>
<evidence type="ECO:0000256" key="17">
    <source>
        <dbReference type="ARBA" id="ARBA00044969"/>
    </source>
</evidence>
<keyword evidence="13" id="KW-0413">Isomerase</keyword>
<dbReference type="KEGG" id="more:E1B28_012259"/>
<feature type="coiled-coil region" evidence="22">
    <location>
        <begin position="111"/>
        <end position="142"/>
    </location>
</feature>
<dbReference type="GO" id="GO:0043139">
    <property type="term" value="F:5'-3' DNA helicase activity"/>
    <property type="evidence" value="ECO:0007669"/>
    <property type="project" value="UniProtKB-EC"/>
</dbReference>
<comment type="catalytic activity">
    <reaction evidence="21">
        <text>ATP + H2O = ADP + phosphate + H(+)</text>
        <dbReference type="Rhea" id="RHEA:13065"/>
        <dbReference type="ChEBI" id="CHEBI:15377"/>
        <dbReference type="ChEBI" id="CHEBI:15378"/>
        <dbReference type="ChEBI" id="CHEBI:30616"/>
        <dbReference type="ChEBI" id="CHEBI:43474"/>
        <dbReference type="ChEBI" id="CHEBI:456216"/>
        <dbReference type="EC" id="5.6.2.3"/>
    </reaction>
</comment>
<feature type="domain" description="Helicase ATP-binding" evidence="25">
    <location>
        <begin position="25"/>
        <end position="442"/>
    </location>
</feature>
<dbReference type="Gene3D" id="3.40.50.300">
    <property type="entry name" value="P-loop containing nucleotide triphosphate hydrolases"/>
    <property type="match status" value="3"/>
</dbReference>
<dbReference type="InterPro" id="IPR014013">
    <property type="entry name" value="Helic_SF1/SF2_ATP-bd_DinG/Rad3"/>
</dbReference>
<dbReference type="RefSeq" id="XP_043004716.1">
    <property type="nucleotide sequence ID" value="XM_043157349.1"/>
</dbReference>
<dbReference type="CDD" id="cd18788">
    <property type="entry name" value="SF2_C_XPD"/>
    <property type="match status" value="1"/>
</dbReference>
<evidence type="ECO:0000256" key="4">
    <source>
        <dbReference type="ARBA" id="ARBA00016387"/>
    </source>
</evidence>
<feature type="region of interest" description="Disordered" evidence="23">
    <location>
        <begin position="144"/>
        <end position="177"/>
    </location>
</feature>
<feature type="region of interest" description="Disordered" evidence="23">
    <location>
        <begin position="234"/>
        <end position="263"/>
    </location>
</feature>
<dbReference type="GO" id="GO:0034085">
    <property type="term" value="P:establishment of sister chromatid cohesion"/>
    <property type="evidence" value="ECO:0007669"/>
    <property type="project" value="TreeGrafter"/>
</dbReference>
<comment type="cofactor">
    <cofactor evidence="1">
        <name>[4Fe-4S] cluster</name>
        <dbReference type="ChEBI" id="CHEBI:49883"/>
    </cofactor>
</comment>
<evidence type="ECO:0000256" key="7">
    <source>
        <dbReference type="ARBA" id="ARBA00022741"/>
    </source>
</evidence>
<dbReference type="GeneID" id="66081334"/>
<comment type="similarity">
    <text evidence="3">Belongs to the DEAD box helicase family. DEAH subfamily. DDX11/CHL1 sub-subfamily.</text>
</comment>
<dbReference type="SMART" id="SM00488">
    <property type="entry name" value="DEXDc2"/>
    <property type="match status" value="1"/>
</dbReference>
<evidence type="ECO:0000313" key="26">
    <source>
        <dbReference type="EMBL" id="KAG7088245.1"/>
    </source>
</evidence>
<comment type="function">
    <text evidence="20">ATP-dependent DNA helicase important for chromosome transmission and normal cell cycle progression in G(2)/M. May have a role in changing DNA topology to allow the loading of proteins involved in maintaining sister chromatid cohesion in the vicinity of the centromeres. Has a specific role in chromosome segregation during meiosis II.</text>
</comment>
<dbReference type="GO" id="GO:0005634">
    <property type="term" value="C:nucleus"/>
    <property type="evidence" value="ECO:0007669"/>
    <property type="project" value="UniProtKB-SubCell"/>
</dbReference>
<keyword evidence="22" id="KW-0175">Coiled coil</keyword>
<comment type="caution">
    <text evidence="26">The sequence shown here is derived from an EMBL/GenBank/DDBJ whole genome shotgun (WGS) entry which is preliminary data.</text>
</comment>
<evidence type="ECO:0000256" key="11">
    <source>
        <dbReference type="ARBA" id="ARBA00023004"/>
    </source>
</evidence>
<evidence type="ECO:0000256" key="5">
    <source>
        <dbReference type="ARBA" id="ARBA00017386"/>
    </source>
</evidence>
<feature type="signal peptide" evidence="24">
    <location>
        <begin position="1"/>
        <end position="22"/>
    </location>
</feature>
<dbReference type="GO" id="GO:0051536">
    <property type="term" value="F:iron-sulfur cluster binding"/>
    <property type="evidence" value="ECO:0007669"/>
    <property type="project" value="UniProtKB-KW"/>
</dbReference>
<evidence type="ECO:0000256" key="3">
    <source>
        <dbReference type="ARBA" id="ARBA00008435"/>
    </source>
</evidence>
<dbReference type="GO" id="GO:0005524">
    <property type="term" value="F:ATP binding"/>
    <property type="evidence" value="ECO:0007669"/>
    <property type="project" value="UniProtKB-KW"/>
</dbReference>
<name>A0A9P7RR96_9AGAR</name>
<dbReference type="NCBIfam" id="TIGR00604">
    <property type="entry name" value="rad3"/>
    <property type="match status" value="1"/>
</dbReference>
<dbReference type="InterPro" id="IPR027417">
    <property type="entry name" value="P-loop_NTPase"/>
</dbReference>
<organism evidence="26 27">
    <name type="scientific">Marasmius oreades</name>
    <name type="common">fairy-ring Marasmius</name>
    <dbReference type="NCBI Taxonomy" id="181124"/>
    <lineage>
        <taxon>Eukaryota</taxon>
        <taxon>Fungi</taxon>
        <taxon>Dikarya</taxon>
        <taxon>Basidiomycota</taxon>
        <taxon>Agaricomycotina</taxon>
        <taxon>Agaricomycetes</taxon>
        <taxon>Agaricomycetidae</taxon>
        <taxon>Agaricales</taxon>
        <taxon>Marasmiineae</taxon>
        <taxon>Marasmiaceae</taxon>
        <taxon>Marasmius</taxon>
    </lineage>
</organism>
<keyword evidence="14" id="KW-0539">Nucleus</keyword>
<evidence type="ECO:0000313" key="27">
    <source>
        <dbReference type="Proteomes" id="UP001049176"/>
    </source>
</evidence>
<accession>A0A9P7RR96</accession>
<keyword evidence="9" id="KW-0347">Helicase</keyword>
<evidence type="ECO:0000256" key="21">
    <source>
        <dbReference type="ARBA" id="ARBA00048954"/>
    </source>
</evidence>
<evidence type="ECO:0000256" key="19">
    <source>
        <dbReference type="ARBA" id="ARBA00045008"/>
    </source>
</evidence>
<dbReference type="EC" id="5.6.2.3" evidence="17"/>
<feature type="compositionally biased region" description="Acidic residues" evidence="23">
    <location>
        <begin position="162"/>
        <end position="177"/>
    </location>
</feature>
<dbReference type="InterPro" id="IPR010614">
    <property type="entry name" value="RAD3-like_helicase_DEAD"/>
</dbReference>
<dbReference type="Pfam" id="PF06733">
    <property type="entry name" value="DEAD_2"/>
    <property type="match status" value="1"/>
</dbReference>
<keyword evidence="10" id="KW-0067">ATP-binding</keyword>
<dbReference type="SMART" id="SM00491">
    <property type="entry name" value="HELICc2"/>
    <property type="match status" value="1"/>
</dbReference>
<dbReference type="GO" id="GO:0046872">
    <property type="term" value="F:metal ion binding"/>
    <property type="evidence" value="ECO:0007669"/>
    <property type="project" value="UniProtKB-KW"/>
</dbReference>
<dbReference type="SUPFAM" id="SSF52540">
    <property type="entry name" value="P-loop containing nucleoside triphosphate hydrolases"/>
    <property type="match status" value="1"/>
</dbReference>
<evidence type="ECO:0000256" key="2">
    <source>
        <dbReference type="ARBA" id="ARBA00004123"/>
    </source>
</evidence>
<dbReference type="OrthoDB" id="267079at2759"/>
<dbReference type="EMBL" id="CM032188">
    <property type="protein sequence ID" value="KAG7088245.1"/>
    <property type="molecule type" value="Genomic_DNA"/>
</dbReference>
<evidence type="ECO:0000256" key="10">
    <source>
        <dbReference type="ARBA" id="ARBA00022840"/>
    </source>
</evidence>
<dbReference type="Proteomes" id="UP001049176">
    <property type="component" value="Chromosome 8"/>
</dbReference>
<dbReference type="InterPro" id="IPR006554">
    <property type="entry name" value="Helicase-like_DEXD_c2"/>
</dbReference>